<sequence>MRYSLAAKASATPRPSTEGFMLRSRRLSHSILLLLPLLLALTQTACGGDTPEPRQDAGIQTPDAGRDDAGTDDAGTDDAGTDDAGTEPDDAGTDDAGTEPDDAGTDDAGTEPDDAGTDDAGTEPDDAGTDDAGTEPDDAGTDDAGTEPDDAGTDDAGTEPDDAGTDDAGTGEEDGGSGPTDGGTGDGGTEPQECPFGPPDGGVSNPGDPTVIQDPTADILDRLRAIPGLTVAENPNGVTVPAGHRFFVMEYDQPADHARPECQRFKQRLVLLHRSVTAPMVFYASGYYVSLNAGRRELTTLLAANQLSIEHRFFLPSRPEPADWSQLTIKQSADDFHRVAQAIKQIYSASWVSTGVSKGGETMVFYRRFHPEDVDATVAYVAPLVRGEDERFPAFQATVGGPQLEGCREQIHTFQRAVLNRRQEMVALLRAYAVNQGLTYNHLGFERALEHAVIETYFAFWQYSLPQYCDAFPDDTASPEYMLDIIDWAVGLEAFSDNSSSGIAAYYPYYYQASLELGWPKPYEAHLGSLIQYPGTNIAPVYSTPGVPVVFRPQAMQDIEDWLVTHGERVMFIYGDLDPWTAAAFPLGNAQDSFVFTAPGGNHGSTFNWLPTTLRDQAQDIVRRWAGVPSLKHAPVPLPEADTVEFGPHLPPRRLQPPPAP</sequence>
<dbReference type="RefSeq" id="WP_011552329.1">
    <property type="nucleotide sequence ID" value="NC_008095.1"/>
</dbReference>
<feature type="compositionally biased region" description="Acidic residues" evidence="4">
    <location>
        <begin position="70"/>
        <end position="175"/>
    </location>
</feature>
<evidence type="ECO:0000256" key="3">
    <source>
        <dbReference type="ARBA" id="ARBA00022801"/>
    </source>
</evidence>
<proteinExistence type="predicted"/>
<dbReference type="Pfam" id="PF05576">
    <property type="entry name" value="Peptidase_S37"/>
    <property type="match status" value="1"/>
</dbReference>
<dbReference type="HOGENOM" id="CLU_462959_0_0_7"/>
<dbReference type="KEGG" id="mxa:MXAN_2253"/>
<protein>
    <submittedName>
        <fullName evidence="5">Peptidase, S37 family</fullName>
    </submittedName>
</protein>
<evidence type="ECO:0000256" key="4">
    <source>
        <dbReference type="SAM" id="MobiDB-lite"/>
    </source>
</evidence>
<dbReference type="AlphaFoldDB" id="Q1DA49"/>
<dbReference type="SUPFAM" id="SSF53474">
    <property type="entry name" value="alpha/beta-Hydrolases"/>
    <property type="match status" value="1"/>
</dbReference>
<dbReference type="Gene3D" id="3.40.50.1820">
    <property type="entry name" value="alpha/beta hydrolase"/>
    <property type="match status" value="2"/>
</dbReference>
<dbReference type="STRING" id="246197.MXAN_2253"/>
<dbReference type="GO" id="GO:0008239">
    <property type="term" value="F:dipeptidyl-peptidase activity"/>
    <property type="evidence" value="ECO:0007669"/>
    <property type="project" value="TreeGrafter"/>
</dbReference>
<keyword evidence="1" id="KW-0645">Protease</keyword>
<dbReference type="InterPro" id="IPR008761">
    <property type="entry name" value="Peptidase_S37"/>
</dbReference>
<organism evidence="5 6">
    <name type="scientific">Myxococcus xanthus (strain DK1622)</name>
    <dbReference type="NCBI Taxonomy" id="246197"/>
    <lineage>
        <taxon>Bacteria</taxon>
        <taxon>Pseudomonadati</taxon>
        <taxon>Myxococcota</taxon>
        <taxon>Myxococcia</taxon>
        <taxon>Myxococcales</taxon>
        <taxon>Cystobacterineae</taxon>
        <taxon>Myxococcaceae</taxon>
        <taxon>Myxococcus</taxon>
    </lineage>
</organism>
<dbReference type="Proteomes" id="UP000002402">
    <property type="component" value="Chromosome"/>
</dbReference>
<dbReference type="EnsemblBacteria" id="ABF89283">
    <property type="protein sequence ID" value="ABF89283"/>
    <property type="gene ID" value="MXAN_2253"/>
</dbReference>
<accession>Q1DA49</accession>
<dbReference type="OrthoDB" id="3979391at2"/>
<name>Q1DA49_MYXXD</name>
<dbReference type="GeneID" id="41359641"/>
<feature type="region of interest" description="Disordered" evidence="4">
    <location>
        <begin position="638"/>
        <end position="661"/>
    </location>
</feature>
<dbReference type="eggNOG" id="COG1073">
    <property type="taxonomic scope" value="Bacteria"/>
</dbReference>
<evidence type="ECO:0000256" key="2">
    <source>
        <dbReference type="ARBA" id="ARBA00022729"/>
    </source>
</evidence>
<dbReference type="ESTHER" id="myxxd-q1da49">
    <property type="family name" value="Peptidase_S37"/>
</dbReference>
<dbReference type="GO" id="GO:0006508">
    <property type="term" value="P:proteolysis"/>
    <property type="evidence" value="ECO:0007669"/>
    <property type="project" value="UniProtKB-KW"/>
</dbReference>
<dbReference type="EMBL" id="CP000113">
    <property type="protein sequence ID" value="ABF89283.1"/>
    <property type="molecule type" value="Genomic_DNA"/>
</dbReference>
<dbReference type="PANTHER" id="PTHR11010">
    <property type="entry name" value="PROTEASE S28 PRO-X CARBOXYPEPTIDASE-RELATED"/>
    <property type="match status" value="1"/>
</dbReference>
<evidence type="ECO:0000313" key="5">
    <source>
        <dbReference type="EMBL" id="ABF89283.1"/>
    </source>
</evidence>
<dbReference type="InterPro" id="IPR029058">
    <property type="entry name" value="AB_hydrolase_fold"/>
</dbReference>
<gene>
    <name evidence="5" type="ordered locus">MXAN_2253</name>
</gene>
<evidence type="ECO:0000313" key="6">
    <source>
        <dbReference type="Proteomes" id="UP000002402"/>
    </source>
</evidence>
<dbReference type="eggNOG" id="COG1357">
    <property type="taxonomic scope" value="Bacteria"/>
</dbReference>
<dbReference type="PANTHER" id="PTHR11010:SF38">
    <property type="entry name" value="LYSOSOMAL PRO-X CARBOXYPEPTIDASE"/>
    <property type="match status" value="1"/>
</dbReference>
<feature type="compositionally biased region" description="Gly residues" evidence="4">
    <location>
        <begin position="176"/>
        <end position="188"/>
    </location>
</feature>
<evidence type="ECO:0000256" key="1">
    <source>
        <dbReference type="ARBA" id="ARBA00022670"/>
    </source>
</evidence>
<feature type="region of interest" description="Disordered" evidence="4">
    <location>
        <begin position="46"/>
        <end position="212"/>
    </location>
</feature>
<keyword evidence="6" id="KW-1185">Reference proteome</keyword>
<dbReference type="MEROPS" id="S37.001"/>
<keyword evidence="2" id="KW-0732">Signal</keyword>
<keyword evidence="3" id="KW-0378">Hydrolase</keyword>
<reference evidence="5 6" key="1">
    <citation type="journal article" date="2006" name="Proc. Natl. Acad. Sci. U.S.A.">
        <title>Evolution of sensory complexity recorded in a myxobacterial genome.</title>
        <authorList>
            <person name="Goldman B.S."/>
            <person name="Nierman W.C."/>
            <person name="Kaiser D."/>
            <person name="Slater S.C."/>
            <person name="Durkin A.S."/>
            <person name="Eisen J.A."/>
            <person name="Ronning C.M."/>
            <person name="Barbazuk W.B."/>
            <person name="Blanchard M."/>
            <person name="Field C."/>
            <person name="Halling C."/>
            <person name="Hinkle G."/>
            <person name="Iartchuk O."/>
            <person name="Kim H.S."/>
            <person name="Mackenzie C."/>
            <person name="Madupu R."/>
            <person name="Miller N."/>
            <person name="Shvartsbeyn A."/>
            <person name="Sullivan S.A."/>
            <person name="Vaudin M."/>
            <person name="Wiegand R."/>
            <person name="Kaplan H.B."/>
        </authorList>
    </citation>
    <scope>NUCLEOTIDE SEQUENCE [LARGE SCALE GENOMIC DNA]</scope>
    <source>
        <strain evidence="6">DK1622</strain>
    </source>
</reference>